<sequence>MKKTFTILIIAYIVIALALFMFFGREKDNEIYMMSIEKDYARLLTDNETIDIPLYISQEYTFFTDEANIIDSRIISETDEVKVKIKDIKNQSQRVSYEEKKYFLYYIECDFSEVYSENLKLNIINAQLKLTYENEEELLLDLGDVILMFKNLEQASHIDFNRMYSLHDQDTMVGIYIEIINKSNQTIKIHEIEILNEKAKINLNGAKISYEAPNYLVSTNEILKDYQLVVEEFEANDTFHFTHDSSIILPIQYLNKIQHLNRFPLIIHYEYNNLMYTYIIDDYLFYNHISDLYNDYYEVQHYQYSYQ</sequence>
<evidence type="ECO:0000313" key="2">
    <source>
        <dbReference type="EMBL" id="QLY39712.1"/>
    </source>
</evidence>
<evidence type="ECO:0000256" key="1">
    <source>
        <dbReference type="SAM" id="Phobius"/>
    </source>
</evidence>
<protein>
    <submittedName>
        <fullName evidence="2">Uncharacterized protein</fullName>
    </submittedName>
</protein>
<accession>A0A7L6N2M8</accession>
<keyword evidence="1" id="KW-0812">Transmembrane</keyword>
<feature type="transmembrane region" description="Helical" evidence="1">
    <location>
        <begin position="6"/>
        <end position="24"/>
    </location>
</feature>
<evidence type="ECO:0000313" key="3">
    <source>
        <dbReference type="Proteomes" id="UP000512167"/>
    </source>
</evidence>
<organism evidence="2 3">
    <name type="scientific">Hujiaoplasma nucleasis</name>
    <dbReference type="NCBI Taxonomy" id="2725268"/>
    <lineage>
        <taxon>Bacteria</taxon>
        <taxon>Bacillati</taxon>
        <taxon>Mycoplasmatota</taxon>
        <taxon>Mollicutes</taxon>
        <taxon>Candidatus Izemoplasmatales</taxon>
        <taxon>Hujiaoplasmataceae</taxon>
        <taxon>Hujiaoplasma</taxon>
    </lineage>
</organism>
<name>A0A7L6N2M8_9MOLU</name>
<keyword evidence="1" id="KW-1133">Transmembrane helix</keyword>
<dbReference type="AlphaFoldDB" id="A0A7L6N2M8"/>
<dbReference type="Proteomes" id="UP000512167">
    <property type="component" value="Chromosome"/>
</dbReference>
<gene>
    <name evidence="2" type="ORF">HF295_02095</name>
</gene>
<dbReference type="KEGG" id="tbk:HF295_02095"/>
<dbReference type="EMBL" id="CP051151">
    <property type="protein sequence ID" value="QLY39712.1"/>
    <property type="molecule type" value="Genomic_DNA"/>
</dbReference>
<reference evidence="2 3" key="1">
    <citation type="submission" date="2020-04" db="EMBL/GenBank/DDBJ databases">
        <authorList>
            <person name="Zheng R.K."/>
            <person name="Sun C.M."/>
        </authorList>
    </citation>
    <scope>NUCLEOTIDE SEQUENCE [LARGE SCALE GENOMIC DNA]</scope>
    <source>
        <strain evidence="3">zrk29</strain>
    </source>
</reference>
<keyword evidence="3" id="KW-1185">Reference proteome</keyword>
<dbReference type="RefSeq" id="WP_312032192.1">
    <property type="nucleotide sequence ID" value="NZ_CP051151.1"/>
</dbReference>
<keyword evidence="1" id="KW-0472">Membrane</keyword>
<proteinExistence type="predicted"/>